<dbReference type="GO" id="GO:0006508">
    <property type="term" value="P:proteolysis"/>
    <property type="evidence" value="ECO:0007669"/>
    <property type="project" value="UniProtKB-KW"/>
</dbReference>
<keyword evidence="2" id="KW-0645">Protease</keyword>
<keyword evidence="6" id="KW-0862">Zinc</keyword>
<dbReference type="PANTHER" id="PTHR47466:SF1">
    <property type="entry name" value="METALLOPROTEASE MEP1 (AFU_ORTHOLOGUE AFUA_1G07730)-RELATED"/>
    <property type="match status" value="1"/>
</dbReference>
<keyword evidence="5" id="KW-0378">Hydrolase</keyword>
<feature type="signal peptide" evidence="9">
    <location>
        <begin position="1"/>
        <end position="17"/>
    </location>
</feature>
<keyword evidence="7" id="KW-0482">Metalloprotease</keyword>
<evidence type="ECO:0000256" key="4">
    <source>
        <dbReference type="ARBA" id="ARBA00022729"/>
    </source>
</evidence>
<dbReference type="InterPro" id="IPR000601">
    <property type="entry name" value="PKD_dom"/>
</dbReference>
<dbReference type="EMBL" id="QPJS01000001">
    <property type="protein sequence ID" value="RCX04778.1"/>
    <property type="molecule type" value="Genomic_DNA"/>
</dbReference>
<feature type="chain" id="PRO_5016900699" evidence="9">
    <location>
        <begin position="18"/>
        <end position="687"/>
    </location>
</feature>
<evidence type="ECO:0000313" key="11">
    <source>
        <dbReference type="EMBL" id="RCX04778.1"/>
    </source>
</evidence>
<comment type="caution">
    <text evidence="11">The sequence shown here is derived from an EMBL/GenBank/DDBJ whole genome shotgun (WGS) entry which is preliminary data.</text>
</comment>
<reference evidence="11 12" key="1">
    <citation type="submission" date="2018-07" db="EMBL/GenBank/DDBJ databases">
        <title>Genomic Encyclopedia of Type Strains, Phase IV (KMG-IV): sequencing the most valuable type-strain genomes for metagenomic binning, comparative biology and taxonomic classification.</title>
        <authorList>
            <person name="Goeker M."/>
        </authorList>
    </citation>
    <scope>NUCLEOTIDE SEQUENCE [LARGE SCALE GENOMIC DNA]</scope>
    <source>
        <strain evidence="11 12">DSM 21410</strain>
    </source>
</reference>
<dbReference type="NCBIfam" id="NF038128">
    <property type="entry name" value="choice_anch_J"/>
    <property type="match status" value="1"/>
</dbReference>
<dbReference type="Pfam" id="PF18962">
    <property type="entry name" value="Por_Secre_tail"/>
    <property type="match status" value="1"/>
</dbReference>
<feature type="domain" description="PKD" evidence="10">
    <location>
        <begin position="354"/>
        <end position="410"/>
    </location>
</feature>
<sequence length="687" mass="76870">MKKIVSCFLFLPVLISAQVNFPHRCGTNHMTEQLVLNNPSLKELIEEYDQILAKGAQEYEMIHKRTQNNLIIIPVVFHVIYDDAVSNISREQIMDAIRALNDDFRRRNNDTVNTRPIFKPLGADVEIEFRLASIDPFGNCTDGINRIFSNLTNNANDNVKNLSMWNNRRYLNIWVVKNIQLPNQPAQGTVLGYAYRPFFNQPGINDGIVIRHDRVGTIGTSNTRGRTLTHEVGHFLGLKHPFDGGCFGGDDIADTPPVANESFGCDLQKNTCTNDVPDLPDMIENYMDYANDNCMNIFTIGQRNYMRNVLSTFAHRAELVSQANLQRVGLINNTQCPPKAFGFAPRRVACLGDTLQFIDISAGGPALSRTWSFAGGTPSTSSDENPSVIFNQPGLHKVELTLTNAAGTSTFKNYEYITVRPKPANFGNFLKEDFSVTWLPSFNWFVEDVNNTGNSWTTATNAGYNDLRSARILNADTMAGTVHNLISPTVDVRFSTNLTMRFRYAYARRDPSNNDALRFYISLNCGRTWILRRAVLGNQIITAPDMPTGSFVPTNNSEWKEVTVPLGIYSNFPEDIMFKWEFTSGGGNNFYLDDINLDVVVGQDEWNTPSEISVYPNPVFRGGIVIFEAPLELGQKVKLLSITGQVVAEFENLNNQTTQELQIPASLSPGVYFLVTGSGISKKLIVR</sequence>
<evidence type="ECO:0000256" key="7">
    <source>
        <dbReference type="ARBA" id="ARBA00023049"/>
    </source>
</evidence>
<dbReference type="InterPro" id="IPR035986">
    <property type="entry name" value="PKD_dom_sf"/>
</dbReference>
<dbReference type="InterPro" id="IPR008754">
    <property type="entry name" value="Peptidase_M43"/>
</dbReference>
<dbReference type="Gene3D" id="2.60.40.10">
    <property type="entry name" value="Immunoglobulins"/>
    <property type="match status" value="1"/>
</dbReference>
<dbReference type="InterPro" id="IPR013320">
    <property type="entry name" value="ConA-like_dom_sf"/>
</dbReference>
<dbReference type="PANTHER" id="PTHR47466">
    <property type="match status" value="1"/>
</dbReference>
<dbReference type="CDD" id="cd04275">
    <property type="entry name" value="ZnMc_pappalysin_like"/>
    <property type="match status" value="1"/>
</dbReference>
<keyword evidence="3" id="KW-0479">Metal-binding</keyword>
<dbReference type="Gene3D" id="2.60.120.260">
    <property type="entry name" value="Galactose-binding domain-like"/>
    <property type="match status" value="1"/>
</dbReference>
<dbReference type="InterPro" id="IPR022409">
    <property type="entry name" value="PKD/Chitinase_dom"/>
</dbReference>
<dbReference type="Pfam" id="PF05572">
    <property type="entry name" value="Peptidase_M43"/>
    <property type="match status" value="1"/>
</dbReference>
<evidence type="ECO:0000256" key="3">
    <source>
        <dbReference type="ARBA" id="ARBA00022723"/>
    </source>
</evidence>
<dbReference type="NCBIfam" id="TIGR04183">
    <property type="entry name" value="Por_Secre_tail"/>
    <property type="match status" value="1"/>
</dbReference>
<proteinExistence type="inferred from homology"/>
<evidence type="ECO:0000256" key="9">
    <source>
        <dbReference type="SAM" id="SignalP"/>
    </source>
</evidence>
<name>A0A369A8M9_9FLAO</name>
<organism evidence="11 12">
    <name type="scientific">Schleiferia thermophila</name>
    <dbReference type="NCBI Taxonomy" id="884107"/>
    <lineage>
        <taxon>Bacteria</taxon>
        <taxon>Pseudomonadati</taxon>
        <taxon>Bacteroidota</taxon>
        <taxon>Flavobacteriia</taxon>
        <taxon>Flavobacteriales</taxon>
        <taxon>Schleiferiaceae</taxon>
        <taxon>Schleiferia</taxon>
    </lineage>
</organism>
<dbReference type="GO" id="GO:0004553">
    <property type="term" value="F:hydrolase activity, hydrolyzing O-glycosyl compounds"/>
    <property type="evidence" value="ECO:0007669"/>
    <property type="project" value="UniProtKB-ARBA"/>
</dbReference>
<dbReference type="SUPFAM" id="SSF49299">
    <property type="entry name" value="PKD domain"/>
    <property type="match status" value="1"/>
</dbReference>
<dbReference type="InterPro" id="IPR026444">
    <property type="entry name" value="Secre_tail"/>
</dbReference>
<evidence type="ECO:0000256" key="8">
    <source>
        <dbReference type="ARBA" id="ARBA00023157"/>
    </source>
</evidence>
<dbReference type="AlphaFoldDB" id="A0A369A8M9"/>
<dbReference type="InterPro" id="IPR024079">
    <property type="entry name" value="MetalloPept_cat_dom_sf"/>
</dbReference>
<protein>
    <submittedName>
        <fullName evidence="11">Putative secreted protein (Por secretion system target)</fullName>
    </submittedName>
</protein>
<dbReference type="GO" id="GO:0046872">
    <property type="term" value="F:metal ion binding"/>
    <property type="evidence" value="ECO:0007669"/>
    <property type="project" value="UniProtKB-KW"/>
</dbReference>
<keyword evidence="4 9" id="KW-0732">Signal</keyword>
<dbReference type="Pfam" id="PF00801">
    <property type="entry name" value="PKD"/>
    <property type="match status" value="1"/>
</dbReference>
<dbReference type="Gene3D" id="3.40.390.10">
    <property type="entry name" value="Collagenase (Catalytic Domain)"/>
    <property type="match status" value="1"/>
</dbReference>
<accession>A0A369A8M9</accession>
<evidence type="ECO:0000256" key="2">
    <source>
        <dbReference type="ARBA" id="ARBA00022670"/>
    </source>
</evidence>
<dbReference type="CDD" id="cd00146">
    <property type="entry name" value="PKD"/>
    <property type="match status" value="1"/>
</dbReference>
<dbReference type="GO" id="GO:0005975">
    <property type="term" value="P:carbohydrate metabolic process"/>
    <property type="evidence" value="ECO:0007669"/>
    <property type="project" value="UniProtKB-ARBA"/>
</dbReference>
<keyword evidence="8" id="KW-1015">Disulfide bond</keyword>
<evidence type="ECO:0000256" key="5">
    <source>
        <dbReference type="ARBA" id="ARBA00022801"/>
    </source>
</evidence>
<dbReference type="InterPro" id="IPR013783">
    <property type="entry name" value="Ig-like_fold"/>
</dbReference>
<dbReference type="SUPFAM" id="SSF55486">
    <property type="entry name" value="Metalloproteases ('zincins'), catalytic domain"/>
    <property type="match status" value="1"/>
</dbReference>
<evidence type="ECO:0000256" key="1">
    <source>
        <dbReference type="ARBA" id="ARBA00008721"/>
    </source>
</evidence>
<dbReference type="Proteomes" id="UP000253517">
    <property type="component" value="Unassembled WGS sequence"/>
</dbReference>
<gene>
    <name evidence="11" type="ORF">DES35_10148</name>
</gene>
<dbReference type="SMART" id="SM00089">
    <property type="entry name" value="PKD"/>
    <property type="match status" value="1"/>
</dbReference>
<dbReference type="GO" id="GO:0008237">
    <property type="term" value="F:metallopeptidase activity"/>
    <property type="evidence" value="ECO:0007669"/>
    <property type="project" value="UniProtKB-KW"/>
</dbReference>
<dbReference type="SUPFAM" id="SSF49899">
    <property type="entry name" value="Concanavalin A-like lectins/glucanases"/>
    <property type="match status" value="1"/>
</dbReference>
<evidence type="ECO:0000313" key="12">
    <source>
        <dbReference type="Proteomes" id="UP000253517"/>
    </source>
</evidence>
<evidence type="ECO:0000256" key="6">
    <source>
        <dbReference type="ARBA" id="ARBA00022833"/>
    </source>
</evidence>
<dbReference type="PROSITE" id="PS50093">
    <property type="entry name" value="PKD"/>
    <property type="match status" value="1"/>
</dbReference>
<evidence type="ECO:0000259" key="10">
    <source>
        <dbReference type="PROSITE" id="PS50093"/>
    </source>
</evidence>
<comment type="similarity">
    <text evidence="1">Belongs to the peptidase M43B family.</text>
</comment>
<dbReference type="RefSeq" id="WP_114365500.1">
    <property type="nucleotide sequence ID" value="NZ_BHZF01000001.1"/>
</dbReference>
<keyword evidence="12" id="KW-1185">Reference proteome</keyword>